<protein>
    <submittedName>
        <fullName evidence="9">Transporter svop-1</fullName>
    </submittedName>
</protein>
<dbReference type="Gene3D" id="1.20.1250.20">
    <property type="entry name" value="MFS general substrate transporter like domains"/>
    <property type="match status" value="1"/>
</dbReference>
<accession>A0AAD9GKT4</accession>
<sequence>MAYQAVESPSVQQSSVPVSTRKLQHSVDARLDALEPRLSSFYVRLLLLTGVSWAIQAVELALLVFTRFLVANDIGMGTPVLEIFGASIFMGAMAGGPIFGHIADRFGRRLALVIAMVFSLGGLVVSARASAGYMLIIGRVVAGLGFGGQLSSTVVLIQEFTPQSMRGRMVSLLDAFTGIGGLAGLALAYVVAPRLEWRTTYLVTCGLVLHAVVLRFTVPESPRWLTSVGRTEEAIAIVEKIENSHVRQTPENGILKEELDFSTGLESPSSTAKPSRLQKTVPTLVIWILWIAMTMSSYALGIYVPTLISLNGYNVFASWRTIGTLNIAQVVGSCVASTVVDTFGPRRSFAAFAMMTTIFSVALSYAAWCKAIVIGVSFVVTALLSACWSCVLTHTPGYYSTSHRGRGMGYAVGVSRLAAVGGCYLYPHMFNVWVLSVPVLCWVFGGILAVVAVGIVPHFGYQPLSQGDTSDLGAWEVTELESGTKSSDTTENSPSGIERVDVDETRQSL</sequence>
<feature type="transmembrane region" description="Helical" evidence="7">
    <location>
        <begin position="133"/>
        <end position="157"/>
    </location>
</feature>
<keyword evidence="10" id="KW-1185">Reference proteome</keyword>
<dbReference type="Pfam" id="PF00083">
    <property type="entry name" value="Sugar_tr"/>
    <property type="match status" value="1"/>
</dbReference>
<feature type="transmembrane region" description="Helical" evidence="7">
    <location>
        <begin position="169"/>
        <end position="192"/>
    </location>
</feature>
<feature type="domain" description="Major facilitator superfamily (MFS) profile" evidence="8">
    <location>
        <begin position="45"/>
        <end position="466"/>
    </location>
</feature>
<keyword evidence="3 7" id="KW-0812">Transmembrane</keyword>
<gene>
    <name evidence="9" type="ORF">P3T76_008376</name>
</gene>
<feature type="transmembrane region" description="Helical" evidence="7">
    <location>
        <begin position="83"/>
        <end position="103"/>
    </location>
</feature>
<evidence type="ECO:0000256" key="6">
    <source>
        <dbReference type="SAM" id="MobiDB-lite"/>
    </source>
</evidence>
<feature type="transmembrane region" description="Helical" evidence="7">
    <location>
        <begin position="349"/>
        <end position="368"/>
    </location>
</feature>
<feature type="compositionally biased region" description="Polar residues" evidence="6">
    <location>
        <begin position="481"/>
        <end position="495"/>
    </location>
</feature>
<feature type="transmembrane region" description="Helical" evidence="7">
    <location>
        <begin position="407"/>
        <end position="427"/>
    </location>
</feature>
<feature type="transmembrane region" description="Helical" evidence="7">
    <location>
        <begin position="284"/>
        <end position="304"/>
    </location>
</feature>
<dbReference type="Proteomes" id="UP001259832">
    <property type="component" value="Unassembled WGS sequence"/>
</dbReference>
<dbReference type="EMBL" id="JASMQC010000015">
    <property type="protein sequence ID" value="KAK1940053.1"/>
    <property type="molecule type" value="Genomic_DNA"/>
</dbReference>
<evidence type="ECO:0000313" key="9">
    <source>
        <dbReference type="EMBL" id="KAK1940053.1"/>
    </source>
</evidence>
<evidence type="ECO:0000256" key="7">
    <source>
        <dbReference type="SAM" id="Phobius"/>
    </source>
</evidence>
<evidence type="ECO:0000256" key="2">
    <source>
        <dbReference type="ARBA" id="ARBA00022448"/>
    </source>
</evidence>
<evidence type="ECO:0000313" key="10">
    <source>
        <dbReference type="Proteomes" id="UP001259832"/>
    </source>
</evidence>
<dbReference type="GO" id="GO:0016020">
    <property type="term" value="C:membrane"/>
    <property type="evidence" value="ECO:0007669"/>
    <property type="project" value="UniProtKB-SubCell"/>
</dbReference>
<dbReference type="AlphaFoldDB" id="A0AAD9GKT4"/>
<keyword evidence="4 7" id="KW-1133">Transmembrane helix</keyword>
<evidence type="ECO:0000256" key="3">
    <source>
        <dbReference type="ARBA" id="ARBA00022692"/>
    </source>
</evidence>
<reference evidence="9" key="1">
    <citation type="submission" date="2023-08" db="EMBL/GenBank/DDBJ databases">
        <title>Reference Genome Resource for the Citrus Pathogen Phytophthora citrophthora.</title>
        <authorList>
            <person name="Moller H."/>
            <person name="Coetzee B."/>
            <person name="Rose L.J."/>
            <person name="Van Niekerk J.M."/>
        </authorList>
    </citation>
    <scope>NUCLEOTIDE SEQUENCE</scope>
    <source>
        <strain evidence="9">STE-U-9442</strain>
    </source>
</reference>
<name>A0AAD9GKT4_9STRA</name>
<dbReference type="CDD" id="cd17316">
    <property type="entry name" value="MFS_SV2_like"/>
    <property type="match status" value="1"/>
</dbReference>
<feature type="transmembrane region" description="Helical" evidence="7">
    <location>
        <begin position="433"/>
        <end position="456"/>
    </location>
</feature>
<feature type="compositionally biased region" description="Basic and acidic residues" evidence="6">
    <location>
        <begin position="498"/>
        <end position="509"/>
    </location>
</feature>
<dbReference type="GO" id="GO:0022857">
    <property type="term" value="F:transmembrane transporter activity"/>
    <property type="evidence" value="ECO:0007669"/>
    <property type="project" value="InterPro"/>
</dbReference>
<dbReference type="InterPro" id="IPR005828">
    <property type="entry name" value="MFS_sugar_transport-like"/>
</dbReference>
<feature type="transmembrane region" description="Helical" evidence="7">
    <location>
        <begin position="45"/>
        <end position="71"/>
    </location>
</feature>
<feature type="transmembrane region" description="Helical" evidence="7">
    <location>
        <begin position="374"/>
        <end position="395"/>
    </location>
</feature>
<dbReference type="InterPro" id="IPR020846">
    <property type="entry name" value="MFS_dom"/>
</dbReference>
<evidence type="ECO:0000256" key="5">
    <source>
        <dbReference type="ARBA" id="ARBA00023136"/>
    </source>
</evidence>
<dbReference type="PANTHER" id="PTHR23511:SF5">
    <property type="entry name" value="MAJOR FACILITATOR-TYPE TRANSPORTER HXNZ-RELATED"/>
    <property type="match status" value="1"/>
</dbReference>
<organism evidence="9 10">
    <name type="scientific">Phytophthora citrophthora</name>
    <dbReference type="NCBI Taxonomy" id="4793"/>
    <lineage>
        <taxon>Eukaryota</taxon>
        <taxon>Sar</taxon>
        <taxon>Stramenopiles</taxon>
        <taxon>Oomycota</taxon>
        <taxon>Peronosporomycetes</taxon>
        <taxon>Peronosporales</taxon>
        <taxon>Peronosporaceae</taxon>
        <taxon>Phytophthora</taxon>
    </lineage>
</organism>
<feature type="transmembrane region" description="Helical" evidence="7">
    <location>
        <begin position="198"/>
        <end position="218"/>
    </location>
</feature>
<dbReference type="PROSITE" id="PS00217">
    <property type="entry name" value="SUGAR_TRANSPORT_2"/>
    <property type="match status" value="1"/>
</dbReference>
<dbReference type="PANTHER" id="PTHR23511">
    <property type="entry name" value="SYNAPTIC VESICLE GLYCOPROTEIN 2"/>
    <property type="match status" value="1"/>
</dbReference>
<comment type="caution">
    <text evidence="9">The sequence shown here is derived from an EMBL/GenBank/DDBJ whole genome shotgun (WGS) entry which is preliminary data.</text>
</comment>
<feature type="transmembrane region" description="Helical" evidence="7">
    <location>
        <begin position="110"/>
        <end position="127"/>
    </location>
</feature>
<dbReference type="InterPro" id="IPR005829">
    <property type="entry name" value="Sugar_transporter_CS"/>
</dbReference>
<keyword evidence="2" id="KW-0813">Transport</keyword>
<evidence type="ECO:0000259" key="8">
    <source>
        <dbReference type="PROSITE" id="PS50850"/>
    </source>
</evidence>
<feature type="region of interest" description="Disordered" evidence="6">
    <location>
        <begin position="481"/>
        <end position="509"/>
    </location>
</feature>
<evidence type="ECO:0000256" key="4">
    <source>
        <dbReference type="ARBA" id="ARBA00022989"/>
    </source>
</evidence>
<comment type="subcellular location">
    <subcellularLocation>
        <location evidence="1">Membrane</location>
        <topology evidence="1">Multi-pass membrane protein</topology>
    </subcellularLocation>
</comment>
<proteinExistence type="predicted"/>
<evidence type="ECO:0000256" key="1">
    <source>
        <dbReference type="ARBA" id="ARBA00004141"/>
    </source>
</evidence>
<dbReference type="PROSITE" id="PS50850">
    <property type="entry name" value="MFS"/>
    <property type="match status" value="1"/>
</dbReference>
<keyword evidence="5 7" id="KW-0472">Membrane</keyword>
<dbReference type="SUPFAM" id="SSF103473">
    <property type="entry name" value="MFS general substrate transporter"/>
    <property type="match status" value="1"/>
</dbReference>
<dbReference type="InterPro" id="IPR036259">
    <property type="entry name" value="MFS_trans_sf"/>
</dbReference>